<accession>A0ABS5ASK4</accession>
<sequence>MLSTAWLVTACGVSVQDRPQPLPTTSTEPAPLPTVSSSPERTPSTTATTPP</sequence>
<protein>
    <submittedName>
        <fullName evidence="2">Uncharacterized protein</fullName>
    </submittedName>
</protein>
<proteinExistence type="predicted"/>
<feature type="region of interest" description="Disordered" evidence="1">
    <location>
        <begin position="15"/>
        <end position="51"/>
    </location>
</feature>
<comment type="caution">
    <text evidence="2">The sequence shown here is derived from an EMBL/GenBank/DDBJ whole genome shotgun (WGS) entry which is preliminary data.</text>
</comment>
<evidence type="ECO:0000313" key="3">
    <source>
        <dbReference type="Proteomes" id="UP001519363"/>
    </source>
</evidence>
<name>A0ABS5ASK4_9PSEU</name>
<gene>
    <name evidence="2" type="ORF">JOF53_008436</name>
</gene>
<keyword evidence="3" id="KW-1185">Reference proteome</keyword>
<evidence type="ECO:0000256" key="1">
    <source>
        <dbReference type="SAM" id="MobiDB-lite"/>
    </source>
</evidence>
<evidence type="ECO:0000313" key="2">
    <source>
        <dbReference type="EMBL" id="MBP2479564.1"/>
    </source>
</evidence>
<organism evidence="2 3">
    <name type="scientific">Crossiella equi</name>
    <dbReference type="NCBI Taxonomy" id="130796"/>
    <lineage>
        <taxon>Bacteria</taxon>
        <taxon>Bacillati</taxon>
        <taxon>Actinomycetota</taxon>
        <taxon>Actinomycetes</taxon>
        <taxon>Pseudonocardiales</taxon>
        <taxon>Pseudonocardiaceae</taxon>
        <taxon>Crossiella</taxon>
    </lineage>
</organism>
<dbReference type="RefSeq" id="WP_158103285.1">
    <property type="nucleotide sequence ID" value="NZ_JAGIOO010000001.1"/>
</dbReference>
<dbReference type="Proteomes" id="UP001519363">
    <property type="component" value="Unassembled WGS sequence"/>
</dbReference>
<reference evidence="2 3" key="1">
    <citation type="submission" date="2021-03" db="EMBL/GenBank/DDBJ databases">
        <title>Sequencing the genomes of 1000 actinobacteria strains.</title>
        <authorList>
            <person name="Klenk H.-P."/>
        </authorList>
    </citation>
    <scope>NUCLEOTIDE SEQUENCE [LARGE SCALE GENOMIC DNA]</scope>
    <source>
        <strain evidence="2 3">DSM 44580</strain>
    </source>
</reference>
<feature type="compositionally biased region" description="Polar residues" evidence="1">
    <location>
        <begin position="23"/>
        <end position="51"/>
    </location>
</feature>
<dbReference type="EMBL" id="JAGIOO010000001">
    <property type="protein sequence ID" value="MBP2479564.1"/>
    <property type="molecule type" value="Genomic_DNA"/>
</dbReference>